<dbReference type="GO" id="GO:0005829">
    <property type="term" value="C:cytosol"/>
    <property type="evidence" value="ECO:0007669"/>
    <property type="project" value="TreeGrafter"/>
</dbReference>
<dbReference type="PANTHER" id="PTHR43364">
    <property type="entry name" value="NADH-SPECIFIC METHYLGLYOXAL REDUCTASE-RELATED"/>
    <property type="match status" value="1"/>
</dbReference>
<organism evidence="2 3">
    <name type="scientific">Tumebacillus permanentifrigoris</name>
    <dbReference type="NCBI Taxonomy" id="378543"/>
    <lineage>
        <taxon>Bacteria</taxon>
        <taxon>Bacillati</taxon>
        <taxon>Bacillota</taxon>
        <taxon>Bacilli</taxon>
        <taxon>Bacillales</taxon>
        <taxon>Alicyclobacillaceae</taxon>
        <taxon>Tumebacillus</taxon>
    </lineage>
</organism>
<evidence type="ECO:0000313" key="2">
    <source>
        <dbReference type="EMBL" id="PWK15657.1"/>
    </source>
</evidence>
<reference evidence="2 3" key="1">
    <citation type="submission" date="2018-05" db="EMBL/GenBank/DDBJ databases">
        <title>Genomic Encyclopedia of Type Strains, Phase IV (KMG-IV): sequencing the most valuable type-strain genomes for metagenomic binning, comparative biology and taxonomic classification.</title>
        <authorList>
            <person name="Goeker M."/>
        </authorList>
    </citation>
    <scope>NUCLEOTIDE SEQUENCE [LARGE SCALE GENOMIC DNA]</scope>
    <source>
        <strain evidence="2 3">DSM 18773</strain>
    </source>
</reference>
<dbReference type="InterPro" id="IPR023210">
    <property type="entry name" value="NADP_OxRdtase_dom"/>
</dbReference>
<dbReference type="PANTHER" id="PTHR43364:SF1">
    <property type="entry name" value="OXIDOREDUCTASE YDHF"/>
    <property type="match status" value="1"/>
</dbReference>
<dbReference type="CDD" id="cd19092">
    <property type="entry name" value="AKR_BsYcsN_EcYdhF-like"/>
    <property type="match status" value="1"/>
</dbReference>
<feature type="domain" description="NADP-dependent oxidoreductase" evidence="1">
    <location>
        <begin position="21"/>
        <end position="302"/>
    </location>
</feature>
<dbReference type="Gene3D" id="3.20.20.100">
    <property type="entry name" value="NADP-dependent oxidoreductase domain"/>
    <property type="match status" value="1"/>
</dbReference>
<gene>
    <name evidence="2" type="ORF">C7459_103197</name>
</gene>
<dbReference type="InterPro" id="IPR036812">
    <property type="entry name" value="NAD(P)_OxRdtase_dom_sf"/>
</dbReference>
<dbReference type="SUPFAM" id="SSF51430">
    <property type="entry name" value="NAD(P)-linked oxidoreductase"/>
    <property type="match status" value="1"/>
</dbReference>
<dbReference type="OrthoDB" id="9773828at2"/>
<proteinExistence type="predicted"/>
<dbReference type="AlphaFoldDB" id="A0A316DBY8"/>
<evidence type="ECO:0000259" key="1">
    <source>
        <dbReference type="Pfam" id="PF00248"/>
    </source>
</evidence>
<evidence type="ECO:0000313" key="3">
    <source>
        <dbReference type="Proteomes" id="UP000245634"/>
    </source>
</evidence>
<accession>A0A316DBY8</accession>
<dbReference type="PRINTS" id="PR00069">
    <property type="entry name" value="ALDKETRDTASE"/>
</dbReference>
<dbReference type="Pfam" id="PF00248">
    <property type="entry name" value="Aldo_ket_red"/>
    <property type="match status" value="1"/>
</dbReference>
<dbReference type="Proteomes" id="UP000245634">
    <property type="component" value="Unassembled WGS sequence"/>
</dbReference>
<dbReference type="RefSeq" id="WP_109686905.1">
    <property type="nucleotide sequence ID" value="NZ_QGGL01000003.1"/>
</dbReference>
<dbReference type="InterPro" id="IPR020471">
    <property type="entry name" value="AKR"/>
</dbReference>
<sequence>MTAQTIRTTTLGPNEIEVSALALGCMGLAGTWDPEEFSAEHLKRGITALEAAVEAGITFYDHADIYGRTMSESVFGEFLDLNPGLRERLFLATKCGIILGDEQTPYHYNLSKSYILESAHGSLKRLQTDYIDLYQIHRPDPHTHPRETAEALNQLVRDGVARSIGVSNHLPAHVQALQAYLDVPIVSTQPSISLWNQETMDNGVLAQCLEKNIRPLAYSPLGGGVLAGKNLESVQDDLRLPKLLAVFETLGEKYNATPAQLSLAWLMQHPAGIIPLFGSNNPDNIREAAEATRLHLSHEDWYILWAAGREKPLP</sequence>
<keyword evidence="3" id="KW-1185">Reference proteome</keyword>
<dbReference type="GO" id="GO:0016491">
    <property type="term" value="F:oxidoreductase activity"/>
    <property type="evidence" value="ECO:0007669"/>
    <property type="project" value="InterPro"/>
</dbReference>
<dbReference type="EMBL" id="QGGL01000003">
    <property type="protein sequence ID" value="PWK15657.1"/>
    <property type="molecule type" value="Genomic_DNA"/>
</dbReference>
<name>A0A316DBY8_9BACL</name>
<protein>
    <submittedName>
        <fullName evidence="2">Putative oxidoreductase</fullName>
    </submittedName>
</protein>
<comment type="caution">
    <text evidence="2">The sequence shown here is derived from an EMBL/GenBank/DDBJ whole genome shotgun (WGS) entry which is preliminary data.</text>
</comment>
<dbReference type="InterPro" id="IPR050523">
    <property type="entry name" value="AKR_Detox_Biosynth"/>
</dbReference>